<protein>
    <submittedName>
        <fullName evidence="1">Uncharacterized protein</fullName>
    </submittedName>
</protein>
<dbReference type="EMBL" id="BPVZ01000050">
    <property type="protein sequence ID" value="GKV18294.1"/>
    <property type="molecule type" value="Genomic_DNA"/>
</dbReference>
<dbReference type="AlphaFoldDB" id="A0AAV5JUG1"/>
<organism evidence="1 2">
    <name type="scientific">Rubroshorea leprosula</name>
    <dbReference type="NCBI Taxonomy" id="152421"/>
    <lineage>
        <taxon>Eukaryota</taxon>
        <taxon>Viridiplantae</taxon>
        <taxon>Streptophyta</taxon>
        <taxon>Embryophyta</taxon>
        <taxon>Tracheophyta</taxon>
        <taxon>Spermatophyta</taxon>
        <taxon>Magnoliopsida</taxon>
        <taxon>eudicotyledons</taxon>
        <taxon>Gunneridae</taxon>
        <taxon>Pentapetalae</taxon>
        <taxon>rosids</taxon>
        <taxon>malvids</taxon>
        <taxon>Malvales</taxon>
        <taxon>Dipterocarpaceae</taxon>
        <taxon>Rubroshorea</taxon>
    </lineage>
</organism>
<proteinExistence type="predicted"/>
<keyword evidence="2" id="KW-1185">Reference proteome</keyword>
<evidence type="ECO:0000313" key="1">
    <source>
        <dbReference type="EMBL" id="GKV18294.1"/>
    </source>
</evidence>
<dbReference type="Proteomes" id="UP001054252">
    <property type="component" value="Unassembled WGS sequence"/>
</dbReference>
<reference evidence="1 2" key="1">
    <citation type="journal article" date="2021" name="Commun. Biol.">
        <title>The genome of Shorea leprosula (Dipterocarpaceae) highlights the ecological relevance of drought in aseasonal tropical rainforests.</title>
        <authorList>
            <person name="Ng K.K.S."/>
            <person name="Kobayashi M.J."/>
            <person name="Fawcett J.A."/>
            <person name="Hatakeyama M."/>
            <person name="Paape T."/>
            <person name="Ng C.H."/>
            <person name="Ang C.C."/>
            <person name="Tnah L.H."/>
            <person name="Lee C.T."/>
            <person name="Nishiyama T."/>
            <person name="Sese J."/>
            <person name="O'Brien M.J."/>
            <person name="Copetti D."/>
            <person name="Mohd Noor M.I."/>
            <person name="Ong R.C."/>
            <person name="Putra M."/>
            <person name="Sireger I.Z."/>
            <person name="Indrioko S."/>
            <person name="Kosugi Y."/>
            <person name="Izuno A."/>
            <person name="Isagi Y."/>
            <person name="Lee S.L."/>
            <person name="Shimizu K.K."/>
        </authorList>
    </citation>
    <scope>NUCLEOTIDE SEQUENCE [LARGE SCALE GENOMIC DNA]</scope>
    <source>
        <strain evidence="1">214</strain>
    </source>
</reference>
<comment type="caution">
    <text evidence="1">The sequence shown here is derived from an EMBL/GenBank/DDBJ whole genome shotgun (WGS) entry which is preliminary data.</text>
</comment>
<evidence type="ECO:0000313" key="2">
    <source>
        <dbReference type="Proteomes" id="UP001054252"/>
    </source>
</evidence>
<accession>A0AAV5JUG1</accession>
<gene>
    <name evidence="1" type="ORF">SLEP1_g28696</name>
</gene>
<name>A0AAV5JUG1_9ROSI</name>
<sequence length="102" mass="11382">MATFVQEFMAEMRRQASFATSMPPLSPVVSTPTALAPISPAPISSALVVPSWKVGSWITEVERGFCLLKIYDDLKVLTQCTPRRGVNWSWRIFTSLQPPNKN</sequence>